<evidence type="ECO:0000256" key="1">
    <source>
        <dbReference type="ARBA" id="ARBA00004389"/>
    </source>
</evidence>
<dbReference type="Proteomes" id="UP000504633">
    <property type="component" value="Unplaced"/>
</dbReference>
<evidence type="ECO:0000256" key="6">
    <source>
        <dbReference type="ARBA" id="ARBA00022676"/>
    </source>
</evidence>
<accession>A0A6J1LAJ3</accession>
<dbReference type="RefSeq" id="XP_023160227.1">
    <property type="nucleotide sequence ID" value="XM_023304459.2"/>
</dbReference>
<name>A0A6J1LAJ3_DROHY</name>
<proteinExistence type="inferred from homology"/>
<dbReference type="EC" id="2.4.1.131" evidence="4 14"/>
<keyword evidence="10" id="KW-1133">Transmembrane helix</keyword>
<dbReference type="FunFam" id="3.40.50.2000:FF:000227">
    <property type="entry name" value="Alpha-1,2-mannosyltransferase"/>
    <property type="match status" value="1"/>
</dbReference>
<comment type="subcellular location">
    <subcellularLocation>
        <location evidence="1">Endoplasmic reticulum membrane</location>
        <topology evidence="1">Single-pass membrane protein</topology>
    </subcellularLocation>
</comment>
<keyword evidence="11" id="KW-0472">Membrane</keyword>
<dbReference type="OrthoDB" id="2276068at2759"/>
<comment type="pathway">
    <text evidence="2 14">Protein modification; protein glycosylation.</text>
</comment>
<keyword evidence="17" id="KW-1185">Reference proteome</keyword>
<comment type="similarity">
    <text evidence="3 14">Belongs to the glycosyltransferase group 1 family. Glycosyltransferase 4 subfamily.</text>
</comment>
<comment type="catalytic activity">
    <reaction evidence="12 14">
        <text>an alpha-D-Man-(1-&gt;3)-[alpha-D-Man-(1-&gt;6)]-beta-D-Man-(1-&gt;4)-beta-D-GlcNAc-(1-&gt;4)-alpha-D-GlcNAc-diphospho-di-trans,poly-cis-dolichol + 2 GDP-alpha-D-mannose = an alpha-D-Man-(1-&gt;2)-alpha-D-Man-(1-&gt;2)-alpha-D-Man-(1-&gt;3)-[alpha-D-Man-(1-&gt;6)]-beta-D-Man-(1-&gt;4)-beta-D-GlcNAc-(1-&gt;4)-alpha-D-GlcNAc-diphospho-di-trans,poly-cis-dolichol + 2 GDP + 2 H(+)</text>
        <dbReference type="Rhea" id="RHEA:29523"/>
        <dbReference type="Rhea" id="RHEA-COMP:19515"/>
        <dbReference type="Rhea" id="RHEA-COMP:19516"/>
        <dbReference type="ChEBI" id="CHEBI:15378"/>
        <dbReference type="ChEBI" id="CHEBI:57527"/>
        <dbReference type="ChEBI" id="CHEBI:58189"/>
        <dbReference type="ChEBI" id="CHEBI:132511"/>
        <dbReference type="ChEBI" id="CHEBI:132515"/>
        <dbReference type="EC" id="2.4.1.131"/>
    </reaction>
    <physiologicalReaction direction="left-to-right" evidence="12 14">
        <dbReference type="Rhea" id="RHEA:29524"/>
    </physiologicalReaction>
</comment>
<dbReference type="GeneID" id="111592333"/>
<dbReference type="CTD" id="440138"/>
<evidence type="ECO:0000256" key="10">
    <source>
        <dbReference type="ARBA" id="ARBA00022989"/>
    </source>
</evidence>
<keyword evidence="6 14" id="KW-0328">Glycosyltransferase</keyword>
<feature type="domain" description="ALG11 mannosyltransferase N-terminal" evidence="16">
    <location>
        <begin position="44"/>
        <end position="250"/>
    </location>
</feature>
<evidence type="ECO:0000256" key="8">
    <source>
        <dbReference type="ARBA" id="ARBA00022692"/>
    </source>
</evidence>
<organism evidence="17 18">
    <name type="scientific">Drosophila hydei</name>
    <name type="common">Fruit fly</name>
    <dbReference type="NCBI Taxonomy" id="7224"/>
    <lineage>
        <taxon>Eukaryota</taxon>
        <taxon>Metazoa</taxon>
        <taxon>Ecdysozoa</taxon>
        <taxon>Arthropoda</taxon>
        <taxon>Hexapoda</taxon>
        <taxon>Insecta</taxon>
        <taxon>Pterygota</taxon>
        <taxon>Neoptera</taxon>
        <taxon>Endopterygota</taxon>
        <taxon>Diptera</taxon>
        <taxon>Brachycera</taxon>
        <taxon>Muscomorpha</taxon>
        <taxon>Ephydroidea</taxon>
        <taxon>Drosophilidae</taxon>
        <taxon>Drosophila</taxon>
    </lineage>
</organism>
<dbReference type="OMA" id="ARLYGWV"/>
<protein>
    <recommendedName>
        <fullName evidence="5 14">GDP-Man:Man(3)GlcNAc(2)-PP-Dol alpha-1,2-mannosyltransferase</fullName>
        <ecNumber evidence="4 14">2.4.1.131</ecNumber>
    </recommendedName>
</protein>
<evidence type="ECO:0000256" key="5">
    <source>
        <dbReference type="ARBA" id="ARBA00022018"/>
    </source>
</evidence>
<gene>
    <name evidence="18" type="primary">LOC111592333</name>
</gene>
<keyword evidence="9 14" id="KW-0256">Endoplasmic reticulum</keyword>
<dbReference type="SUPFAM" id="SSF53756">
    <property type="entry name" value="UDP-Glycosyltransferase/glycogen phosphorylase"/>
    <property type="match status" value="1"/>
</dbReference>
<dbReference type="GO" id="GO:0005789">
    <property type="term" value="C:endoplasmic reticulum membrane"/>
    <property type="evidence" value="ECO:0007669"/>
    <property type="project" value="UniProtKB-SubCell"/>
</dbReference>
<evidence type="ECO:0000256" key="9">
    <source>
        <dbReference type="ARBA" id="ARBA00022824"/>
    </source>
</evidence>
<evidence type="ECO:0000259" key="16">
    <source>
        <dbReference type="Pfam" id="PF15924"/>
    </source>
</evidence>
<dbReference type="GO" id="GO:0004377">
    <property type="term" value="F:GDP-Man:Man(3)GlcNAc(2)-PP-Dol alpha-1,2-mannosyltransferase activity"/>
    <property type="evidence" value="ECO:0007669"/>
    <property type="project" value="UniProtKB-UniRule"/>
</dbReference>
<dbReference type="Gene3D" id="3.40.50.2000">
    <property type="entry name" value="Glycogen Phosphorylase B"/>
    <property type="match status" value="1"/>
</dbReference>
<dbReference type="InterPro" id="IPR031814">
    <property type="entry name" value="ALG11_N"/>
</dbReference>
<sequence>MVIILIFWCCILLLGIASTFLFCLRQWILRNKKKLHWSQPEDKLYVGLFHPYCNAGGGGERVLWCAVRALQNKYDNVKIVIYTGDTDSTPSSILQKAKNVFNITLETEKITFVYLKQRQWVEARKYPHFTLLGQSLGSIILGLEAICKFPPDIFIDTMGYAYTFPVFRYLAGSRIGCYVHYPLISTDMLKKVQYRQSSYNNKAYVARNPFLTWLKLTYYRLLSKTYKWVSRCSETIMVNSTWTENHIVDLLNVPLKTHRVYPPCEIEHLKKLEHIENNEEILIVSVGQFRPEKNHPLQLQVLYELRTLLIRDEDLWNRIKLVIVGSCRHEEDYERLHNMEDLAKHLSLENSVEFKVNVSYDELLNIYKRATIGIHTMCNEHFGIGIVECMAAGIIMIAHESGGPLLDIIETSAGSQNGFLATHAIEYAASIMNIIINPAKTNRDIINAARSSVERFSEKEFNSQFLRAISPVFVPRDNEL</sequence>
<evidence type="ECO:0000256" key="13">
    <source>
        <dbReference type="ARBA" id="ARBA00045128"/>
    </source>
</evidence>
<dbReference type="Pfam" id="PF15924">
    <property type="entry name" value="ALG11_N"/>
    <property type="match status" value="1"/>
</dbReference>
<evidence type="ECO:0000259" key="15">
    <source>
        <dbReference type="Pfam" id="PF00534"/>
    </source>
</evidence>
<dbReference type="InterPro" id="IPR001296">
    <property type="entry name" value="Glyco_trans_1"/>
</dbReference>
<dbReference type="UniPathway" id="UPA00378"/>
<evidence type="ECO:0000313" key="18">
    <source>
        <dbReference type="RefSeq" id="XP_023160227.1"/>
    </source>
</evidence>
<dbReference type="Pfam" id="PF00534">
    <property type="entry name" value="Glycos_transf_1"/>
    <property type="match status" value="1"/>
</dbReference>
<dbReference type="PANTHER" id="PTHR45919">
    <property type="entry name" value="GDP-MAN:MAN(3)GLCNAC(2)-PP-DOL ALPHA-1,2-MANNOSYLTRANSFERASE"/>
    <property type="match status" value="1"/>
</dbReference>
<dbReference type="InterPro" id="IPR038013">
    <property type="entry name" value="ALG11"/>
</dbReference>
<dbReference type="PANTHER" id="PTHR45919:SF1">
    <property type="entry name" value="GDP-MAN:MAN(3)GLCNAC(2)-PP-DOL ALPHA-1,2-MANNOSYLTRANSFERASE"/>
    <property type="match status" value="1"/>
</dbReference>
<reference evidence="18" key="1">
    <citation type="submission" date="2025-08" db="UniProtKB">
        <authorList>
            <consortium name="RefSeq"/>
        </authorList>
    </citation>
    <scope>IDENTIFICATION</scope>
    <source>
        <strain evidence="18">15085-1641.00</strain>
        <tissue evidence="18">Whole body</tissue>
    </source>
</reference>
<dbReference type="CDD" id="cd03806">
    <property type="entry name" value="GT4_ALG11-like"/>
    <property type="match status" value="1"/>
</dbReference>
<evidence type="ECO:0000256" key="3">
    <source>
        <dbReference type="ARBA" id="ARBA00009481"/>
    </source>
</evidence>
<evidence type="ECO:0000313" key="17">
    <source>
        <dbReference type="Proteomes" id="UP000504633"/>
    </source>
</evidence>
<dbReference type="AlphaFoldDB" id="A0A6J1LAJ3"/>
<evidence type="ECO:0000256" key="14">
    <source>
        <dbReference type="RuleBase" id="RU367051"/>
    </source>
</evidence>
<evidence type="ECO:0000256" key="4">
    <source>
        <dbReference type="ARBA" id="ARBA00012645"/>
    </source>
</evidence>
<comment type="function">
    <text evidence="13">GDP-Man:Man(3)GlcNAc(2)-PP-Dol alpha-1,2-mannosyltransferase that operates in the biosynthetic pathway of dolichol-linked oligosaccharides, the glycan precursors employed in protein asparagine (N)-glycosylation. The assembly of dolichol-linked oligosaccharides begins on the cytosolic side of the endoplasmic reticulum membrane and finishes in its lumen. The sequential addition of sugars to dolichol pyrophosphate produces dolichol-linked oligosaccharides containing fourteen sugars, including two GlcNAcs, nine mannoses and three glucoses. Once assembled, the oligosaccharide is transferred from the lipid to nascent proteins by oligosaccharyltransferases. Catalyzes, on the cytoplasmic face of the endoplasmic reticulum, the addition of the fourth and fifth mannose residues to the dolichol-linked oligosaccharide chain, to produce Man(5)GlcNAc(2)-PP-dolichol core oligosaccharide. Man(5)GlcNAc(2)-PP-dolichol is a substrate for ALG3, the following enzyme in the biosynthetic pathway.</text>
</comment>
<evidence type="ECO:0000256" key="2">
    <source>
        <dbReference type="ARBA" id="ARBA00004922"/>
    </source>
</evidence>
<evidence type="ECO:0000256" key="11">
    <source>
        <dbReference type="ARBA" id="ARBA00023136"/>
    </source>
</evidence>
<evidence type="ECO:0000256" key="7">
    <source>
        <dbReference type="ARBA" id="ARBA00022679"/>
    </source>
</evidence>
<dbReference type="GO" id="GO:0006487">
    <property type="term" value="P:protein N-linked glycosylation"/>
    <property type="evidence" value="ECO:0007669"/>
    <property type="project" value="TreeGrafter"/>
</dbReference>
<evidence type="ECO:0000256" key="12">
    <source>
        <dbReference type="ARBA" id="ARBA00045065"/>
    </source>
</evidence>
<keyword evidence="7 14" id="KW-0808">Transferase</keyword>
<feature type="domain" description="Glycosyl transferase family 1" evidence="15">
    <location>
        <begin position="275"/>
        <end position="451"/>
    </location>
</feature>
<dbReference type="KEGG" id="dhe:111592333"/>
<keyword evidence="8" id="KW-0812">Transmembrane</keyword>